<dbReference type="PANTHER" id="PTHR12157">
    <property type="entry name" value="REGULATING SYNAPTIC MEMBRANE EXOCYTOSIS PROTEIN"/>
    <property type="match status" value="1"/>
</dbReference>
<name>A0A0N4ZCD6_PARTI</name>
<protein>
    <submittedName>
        <fullName evidence="8">PH domain-containing protein</fullName>
    </submittedName>
</protein>
<dbReference type="Pfam" id="PF00595">
    <property type="entry name" value="PDZ"/>
    <property type="match status" value="1"/>
</dbReference>
<keyword evidence="3" id="KW-0175">Coiled coil</keyword>
<feature type="compositionally biased region" description="Polar residues" evidence="4">
    <location>
        <begin position="2165"/>
        <end position="2177"/>
    </location>
</feature>
<dbReference type="InterPro" id="IPR000008">
    <property type="entry name" value="C2_dom"/>
</dbReference>
<feature type="compositionally biased region" description="Basic and acidic residues" evidence="4">
    <location>
        <begin position="1735"/>
        <end position="1745"/>
    </location>
</feature>
<dbReference type="GO" id="GO:0045202">
    <property type="term" value="C:synapse"/>
    <property type="evidence" value="ECO:0007669"/>
    <property type="project" value="UniProtKB-SubCell"/>
</dbReference>
<dbReference type="Proteomes" id="UP000038045">
    <property type="component" value="Unplaced"/>
</dbReference>
<feature type="coiled-coil region" evidence="3">
    <location>
        <begin position="2028"/>
        <end position="2063"/>
    </location>
</feature>
<sequence length="3592" mass="410178">MDYSEEDHAQSEVDLTESENMYTVEPLPATKPFSFTSNVMGLLNSTKSYLTLNKNNSNQSLIRVPSISSRNTSPESYSRQGTPSSRKNSAILDLVRRTSCTSQTPEPPIQLPDEALKGLTEEEVNHISSVLKNANESVARSPRMSVQYENLNMNNLNVDEQKHIQEVLKKASQREAEFMSGHYYDKNIQQPIVSEQNFNTNVSNDNVSNMNKDNNLTEEELEHIQRIARLAEMDDAMNMNSISTFKEKMPSETIYGEEIKDMKTQRPVIRVQMPTELKSTSIKSYDSSLDLTQEEIDHINKINKLAESDIAMDVFYGRKSLDKQDIDLQNNELTAEELEHIRKVNEMAMKEIDESCYNKSYNNDSIASTSEYYNTSSGYKVEEKSHDIPHKINTYNDENVLGEYMIKPIYSSDSSEETDSADEVLADDELYDFSYTDKESSEEYQLTEEELNHIKKIQELAEQENISYNYIPQEIKEERPINVFKKEPSLTREEIEHIRRIQEMADYDATTTAIKSPVREETSGITYGNKINTSYENELTEEELKNIQRIQDKILEEEINNAPRDITLQLEEKTITPECHKLTEEEIAHIRKIQEMAEMDDITSYQKPLTEKIKKYNPSFSDYENDIITNENMSNESLSNNYIENDVSDIRYRGLSEAEMEHIKRIEEMSIADEVYNKASLNQNQISTTYNISLPPDIIDSKKMHESLDSSFTLDSINSSFKKEYTLSNKKRETSYSSKFASTDTGNFSDYSDDSNQSNKKYITQKSNKMLISSSFDPIRLSKLKRSRSLECLSLIESDNDNDMTYFSQVRYSLPTNLMQNSKEYMENAQETEKILAQIQQLNQPEYINKIFDVEEEYQNKKNLLKDKKEIADDVNESHGEYYFSKSSKIAHPITSSQGDKKYMEFSSTSILGEEIENKNLNKINSSIKEDENEIVSNSYLSSVNKDKAGGHTFMTHEQSKKNIDAELHPLLSHNSDLDISKSLQQINCENLALIPDGLYSAENGAREQAKQTSCNQASTIAFDHIYHQKESTFTHILPINSVPDNISLSDHQLPQNISTKRSNSIEEENVVENSNIDKPYYSSYSYAQLSNKNVGSKTAKENFHTGTCEETYNTDLYTNIVGKIVENKEFSTSNLGIPIKTQEQVLNFTNEVSENNLTSSKNSNEDLIGYSGSEKINKFGGVSLPKVDNISFAKPNITMFKSSNSGFSRFGSLGKLANAALSSAQKAGEQLTAAANNAVAQATSMDNITSIGQNTQQSSTISSTSTRSQSAFNVSEGGGQGKQENMPSNYISNTVSKNIPNPIELPPGIEDLSDEERRQILAVLMQAEEINNSEFISKTQPSIKDKRTINEIPIQKDIEKQDNNLKNIVNENIITDKMPSPSNNIYSSTQIKNIERVNNEMYSNSTSTSSQIQETTNLLENLQTDKQKEYTQSQINNKQKEYSYQTPNDSVIYESDKNRHMTGYSMPFEGNNDFNEIKNKDKYEESNIQRKEKDSINNYMIDNYIDANYNSTEEEVPTSITSGYTYDNDVISNVSPQYDYYDDHAIKQFESIERDTYNSMTTSQGDSVNLILSQNDKNNMMRNVDAVELSEPPYSYDDVEDLDNIKLESVYTMKKPRMWTTVFTDENDSEDGINETATTPININEKNQDWLLEDSSCQPLMTDDRINPLNLMGNSDEGYEIEMDDPLSQEMVVTNSQNINKPGYTQRTMNIDTSTPVKRHSLTETPVIMVTSAKDEQHVHKYDDSSEGETSPSSDEDDYPDNVIEVPTITPAMNYEDSTENEKKLALERELIQQIQSFGEAANDEFDVRWKSENEAKDNNIIDNNKDGSNENLNRSPGINRINPFMDDSKLNDFTANDASTSYEDDLLKKDITNYVPLITSSGKPGQEELKNKNNSVHIMRPGPVYTIPESNEEESFNNTEGKYIAHKIERKPLRVSMSELDKYQLGKTNNQTTKNVYTDLSMTSSQNRDYSDYKEKSENVKITSDGQIKEKNNISKHLSNIPSFKKSPVPLTHKQDPTTSTITAYAEQTNKRLKELEERLEMKTNKDIETVKKQLDQLLQQGGVVKHDKIISSDITDGASIYDGSRLKYKSGNGKNYENDYLQSQESSQSHDYPNLFPKLLDNATEKDIIEASLMNDNDNSFAKLKRSPAMILTSEDALTSAKPTSQIDKSQANINKGDDENLSQTITTSETGRRKLPSLPIQHQSLAQQRANIASLYSSTSLANIIGTPSGSETSREITLTFDDLAQFSLHPNGLSSISNMSEDRKRKNLPSTLKMSSSVCDSMIRLSQDNYALSTKVGLNNASKIVFTKEPNIHPGAAFRNPNSISQQQMFMMPSVMQAQKLSTQSDSFYDSSNKSSTLPLNLSSTKGRIQHSVLTQPIEKQQKMCDIMARVAFKKELREKLAKRLLLNDKTEIEANQRNYKINKMYTTGIVTEIRPPELNLIPDIIKSDLPEEITKNARVTKPKETLDNIDTFGSLKTSFDEFDSKMRQLYNYSAHTLPTYQLSSFEPSTPVVPVNKVTSISNLFTSTKSVACQCDTIPSNTTKKVCLEAETQTNVLDILTLPVYQKSSKVTENRKQHESISIDDECLNNMRQTQTYNVKNNAECQTDVTLPSNKRTGQKQYRSIPNLSQYDNLLDDSINIFDPKTGFIKSNLNDGINKNIDYDGIGVTHMTNLPYSSLNQLNNFETDYLTSRNDINRLRNINTRQTYNSLGTLNINTEEDLEYKQLDAMNEIAKRKEKMNTLKRIRNINAGSNYALNRRFIQPSINSYNNQLYETDYSSTVPHYSSMPMLTETDTYGLSGSILQDALRNPYSTLGRRYRDQHISRNIDNLRNVETNMNYHSSLPRNYGLNRTYDQTTNLLGYPNSQLSRHDMVNRPYLSKSVYDFNTGGGMSYNMSGNQRYGNLMVPNILDNRRSNLLNRNLSRSFGGLEDPYYQNNLFRHSNQSNIPQQQGEIQNEMLSEYANYLNKHYMTGGNVDLMDDSNICRQGQIPETDLVFDNQNCLPYYDDNMSNVRTNIPMDTFQNYYKSATLPSQVYSRKEVNYGARPFYRVGEYGNGYRESYLQMQPSSTGNQIDHQQDQSREKITQYNKNITDEINARLKEDPLSKVYATIGQNNYRRNLYDQFDNRSYMSNSNLNDQQTNFGQKSMYIPYTSVFKKPGIYDSSNINNDLYGRNYKESYVNRNYENNYNPTKKGLSMVNISMPEDLPMKRRLRESSIKRILLTRKYKNSNFFNDIGIRITGGKKLADGDLGAFITAINKQHCYETLGEIQEGDQVLAINDISLCNKSYEEVERILNATKGELEIVIQPKKKGEMSEYNNDRMYDDVAESNLRKPLKSTLKKTSNRSNRQVYYEDSTIEGDRVKEAPPIPAHRHEVAMQQYEIGNNEYARKYGYNFSPKKISKSLTNGNGYLQVALAYDLSQNLLFVTIVAARNLKMKSTYDSIVLPNPFVKIYLLPNRKVSSKRRTKYIPNTSDPVWNQTVEYHVPYERLSSQWLEFTVWDYDKYSDSLSLGQVIIALSDSQLFNNQPRWYPLQSTRNQTSIPMINNSFNTNQSFSRNLNKPSFVKGNTYHYNPNYLDINYPAIC</sequence>
<dbReference type="PROSITE" id="PS50106">
    <property type="entry name" value="PDZ"/>
    <property type="match status" value="1"/>
</dbReference>
<proteinExistence type="predicted"/>
<feature type="compositionally biased region" description="Basic and acidic residues" evidence="4">
    <location>
        <begin position="1820"/>
        <end position="1830"/>
    </location>
</feature>
<dbReference type="STRING" id="131310.A0A0N4ZCD6"/>
<evidence type="ECO:0000256" key="3">
    <source>
        <dbReference type="SAM" id="Coils"/>
    </source>
</evidence>
<evidence type="ECO:0000259" key="5">
    <source>
        <dbReference type="PROSITE" id="PS50004"/>
    </source>
</evidence>
<dbReference type="GO" id="GO:0006887">
    <property type="term" value="P:exocytosis"/>
    <property type="evidence" value="ECO:0007669"/>
    <property type="project" value="InterPro"/>
</dbReference>
<feature type="domain" description="PDZ" evidence="6">
    <location>
        <begin position="3226"/>
        <end position="3317"/>
    </location>
</feature>
<feature type="region of interest" description="Disordered" evidence="4">
    <location>
        <begin position="1253"/>
        <end position="1286"/>
    </location>
</feature>
<dbReference type="InterPro" id="IPR039032">
    <property type="entry name" value="Rim-like"/>
</dbReference>
<feature type="region of interest" description="Disordered" evidence="4">
    <location>
        <begin position="1820"/>
        <end position="1848"/>
    </location>
</feature>
<accession>A0A0N4ZCD6</accession>
<evidence type="ECO:0000313" key="7">
    <source>
        <dbReference type="Proteomes" id="UP000038045"/>
    </source>
</evidence>
<dbReference type="GO" id="GO:0031267">
    <property type="term" value="F:small GTPase binding"/>
    <property type="evidence" value="ECO:0007669"/>
    <property type="project" value="InterPro"/>
</dbReference>
<feature type="region of interest" description="Disordered" evidence="4">
    <location>
        <begin position="61"/>
        <end position="88"/>
    </location>
</feature>
<feature type="compositionally biased region" description="Low complexity" evidence="4">
    <location>
        <begin position="1253"/>
        <end position="1271"/>
    </location>
</feature>
<dbReference type="WBParaSite" id="PTRK_0000519000.1">
    <property type="protein sequence ID" value="PTRK_0000519000.1"/>
    <property type="gene ID" value="PTRK_0000519000"/>
</dbReference>
<keyword evidence="1" id="KW-0770">Synapse</keyword>
<evidence type="ECO:0000259" key="6">
    <source>
        <dbReference type="PROSITE" id="PS50106"/>
    </source>
</evidence>
<dbReference type="PANTHER" id="PTHR12157:SF21">
    <property type="entry name" value="RAB3 INTERACTING MOLECULE, ISOFORM F"/>
    <property type="match status" value="1"/>
</dbReference>
<dbReference type="InterPro" id="IPR035892">
    <property type="entry name" value="C2_domain_sf"/>
</dbReference>
<evidence type="ECO:0000256" key="1">
    <source>
        <dbReference type="ARBA" id="ARBA00023018"/>
    </source>
</evidence>
<keyword evidence="7" id="KW-1185">Reference proteome</keyword>
<organism evidence="7 8">
    <name type="scientific">Parastrongyloides trichosuri</name>
    <name type="common">Possum-specific nematode worm</name>
    <dbReference type="NCBI Taxonomy" id="131310"/>
    <lineage>
        <taxon>Eukaryota</taxon>
        <taxon>Metazoa</taxon>
        <taxon>Ecdysozoa</taxon>
        <taxon>Nematoda</taxon>
        <taxon>Chromadorea</taxon>
        <taxon>Rhabditida</taxon>
        <taxon>Tylenchina</taxon>
        <taxon>Panagrolaimomorpha</taxon>
        <taxon>Strongyloidoidea</taxon>
        <taxon>Strongyloididae</taxon>
        <taxon>Parastrongyloides</taxon>
    </lineage>
</organism>
<evidence type="ECO:0000256" key="2">
    <source>
        <dbReference type="ARBA" id="ARBA00034103"/>
    </source>
</evidence>
<dbReference type="InterPro" id="IPR001478">
    <property type="entry name" value="PDZ"/>
</dbReference>
<dbReference type="Pfam" id="PF00168">
    <property type="entry name" value="C2"/>
    <property type="match status" value="1"/>
</dbReference>
<dbReference type="SMART" id="SM00239">
    <property type="entry name" value="C2"/>
    <property type="match status" value="1"/>
</dbReference>
<dbReference type="InterPro" id="IPR036034">
    <property type="entry name" value="PDZ_sf"/>
</dbReference>
<comment type="subcellular location">
    <subcellularLocation>
        <location evidence="2">Synapse</location>
    </subcellularLocation>
</comment>
<dbReference type="SMART" id="SM00228">
    <property type="entry name" value="PDZ"/>
    <property type="match status" value="1"/>
</dbReference>
<dbReference type="Gene3D" id="2.60.40.150">
    <property type="entry name" value="C2 domain"/>
    <property type="match status" value="1"/>
</dbReference>
<feature type="domain" description="C2" evidence="5">
    <location>
        <begin position="3414"/>
        <end position="3538"/>
    </location>
</feature>
<dbReference type="Gene3D" id="2.30.42.10">
    <property type="match status" value="1"/>
</dbReference>
<feature type="region of interest" description="Disordered" evidence="4">
    <location>
        <begin position="2165"/>
        <end position="2195"/>
    </location>
</feature>
<dbReference type="GO" id="GO:0016020">
    <property type="term" value="C:membrane"/>
    <property type="evidence" value="ECO:0007669"/>
    <property type="project" value="InterPro"/>
</dbReference>
<dbReference type="PROSITE" id="PS50004">
    <property type="entry name" value="C2"/>
    <property type="match status" value="1"/>
</dbReference>
<evidence type="ECO:0000256" key="4">
    <source>
        <dbReference type="SAM" id="MobiDB-lite"/>
    </source>
</evidence>
<dbReference type="SUPFAM" id="SSF49562">
    <property type="entry name" value="C2 domain (Calcium/lipid-binding domain, CaLB)"/>
    <property type="match status" value="1"/>
</dbReference>
<dbReference type="SUPFAM" id="SSF50156">
    <property type="entry name" value="PDZ domain-like"/>
    <property type="match status" value="1"/>
</dbReference>
<evidence type="ECO:0000313" key="8">
    <source>
        <dbReference type="WBParaSite" id="PTRK_0000519000.1"/>
    </source>
</evidence>
<reference evidence="8" key="1">
    <citation type="submission" date="2017-02" db="UniProtKB">
        <authorList>
            <consortium name="WormBaseParasite"/>
        </authorList>
    </citation>
    <scope>IDENTIFICATION</scope>
</reference>
<feature type="region of interest" description="Disordered" evidence="4">
    <location>
        <begin position="1735"/>
        <end position="1762"/>
    </location>
</feature>